<organism evidence="1 2">
    <name type="scientific">Burkholderia contaminans</name>
    <dbReference type="NCBI Taxonomy" id="488447"/>
    <lineage>
        <taxon>Bacteria</taxon>
        <taxon>Pseudomonadati</taxon>
        <taxon>Pseudomonadota</taxon>
        <taxon>Betaproteobacteria</taxon>
        <taxon>Burkholderiales</taxon>
        <taxon>Burkholderiaceae</taxon>
        <taxon>Burkholderia</taxon>
        <taxon>Burkholderia cepacia complex</taxon>
    </lineage>
</organism>
<reference evidence="1" key="1">
    <citation type="submission" date="2023-07" db="EMBL/GenBank/DDBJ databases">
        <title>A collection of bacterial strains from the Burkholderia cepacia Research Laboratory and Repository.</title>
        <authorList>
            <person name="Lipuma J."/>
            <person name="Spilker T."/>
            <person name="Caverly L."/>
        </authorList>
    </citation>
    <scope>NUCLEOTIDE SEQUENCE</scope>
    <source>
        <strain evidence="1">AU44979</strain>
    </source>
</reference>
<sequence length="96" mass="11066">MGDRPSRRDGFGRVGARELRPCCAASARLAQPRRLRFELAQQHAEHGRGLVKQRAFVDVIGNTSRSNLRMLAHEIFQHGQEEIVSTDQRDFFFNMR</sequence>
<dbReference type="EMBL" id="JAUJQS010000007">
    <property type="protein sequence ID" value="MDN7565270.1"/>
    <property type="molecule type" value="Genomic_DNA"/>
</dbReference>
<evidence type="ECO:0000313" key="1">
    <source>
        <dbReference type="EMBL" id="MDN7565270.1"/>
    </source>
</evidence>
<accession>A0AAP4R174</accession>
<protein>
    <submittedName>
        <fullName evidence="1">Uncharacterized protein</fullName>
    </submittedName>
</protein>
<dbReference type="AlphaFoldDB" id="A0AAP4R174"/>
<gene>
    <name evidence="1" type="ORF">QZM56_12235</name>
</gene>
<evidence type="ECO:0000313" key="2">
    <source>
        <dbReference type="Proteomes" id="UP001172109"/>
    </source>
</evidence>
<comment type="caution">
    <text evidence="1">The sequence shown here is derived from an EMBL/GenBank/DDBJ whole genome shotgun (WGS) entry which is preliminary data.</text>
</comment>
<name>A0AAP4R174_9BURK</name>
<dbReference type="RefSeq" id="WP_191225497.1">
    <property type="nucleotide sequence ID" value="NZ_CP102463.1"/>
</dbReference>
<dbReference type="Proteomes" id="UP001172109">
    <property type="component" value="Unassembled WGS sequence"/>
</dbReference>
<proteinExistence type="predicted"/>